<dbReference type="EMBL" id="CP065592">
    <property type="protein sequence ID" value="QPQ55279.1"/>
    <property type="molecule type" value="Genomic_DNA"/>
</dbReference>
<evidence type="ECO:0000313" key="2">
    <source>
        <dbReference type="EMBL" id="QPQ55279.1"/>
    </source>
</evidence>
<dbReference type="PROSITE" id="PS51257">
    <property type="entry name" value="PROKAR_LIPOPROTEIN"/>
    <property type="match status" value="1"/>
</dbReference>
<dbReference type="KEGG" id="sflv:IC614_01275"/>
<keyword evidence="1" id="KW-0732">Signal</keyword>
<proteinExistence type="predicted"/>
<gene>
    <name evidence="2" type="ORF">IC614_01275</name>
</gene>
<dbReference type="Proteomes" id="UP000594873">
    <property type="component" value="Chromosome"/>
</dbReference>
<sequence>MKRRFFILALASLASACSWNTDVQKAWIRLPPAPGAPGAAYFDVTAESGGTRVLGLEGPFDAARMLDGEGRAIAVLPLSSGEKGRFLPGGPHFAIDGLSPELRPGAALELRLVEDSGTGPRAVTTFSARLVGANEPPPYRD</sequence>
<evidence type="ECO:0000256" key="1">
    <source>
        <dbReference type="SAM" id="SignalP"/>
    </source>
</evidence>
<accession>A0A7T2GK01</accession>
<name>A0A7T2GK01_9SPHN</name>
<dbReference type="AlphaFoldDB" id="A0A7T2GK01"/>
<dbReference type="InterPro" id="IPR036182">
    <property type="entry name" value="PCuAC_sf"/>
</dbReference>
<dbReference type="SUPFAM" id="SSF110087">
    <property type="entry name" value="DR1885-like metal-binding protein"/>
    <property type="match status" value="1"/>
</dbReference>
<reference evidence="2 3" key="1">
    <citation type="submission" date="2020-11" db="EMBL/GenBank/DDBJ databases">
        <title>Genome seq and assembly of Sphingosinicella sp.</title>
        <authorList>
            <person name="Chhetri G."/>
        </authorList>
    </citation>
    <scope>NUCLEOTIDE SEQUENCE [LARGE SCALE GENOMIC DNA]</scope>
    <source>
        <strain evidence="2 3">UDD2</strain>
    </source>
</reference>
<organism evidence="2 3">
    <name type="scientific">Allosphingosinicella flava</name>
    <dbReference type="NCBI Taxonomy" id="2771430"/>
    <lineage>
        <taxon>Bacteria</taxon>
        <taxon>Pseudomonadati</taxon>
        <taxon>Pseudomonadota</taxon>
        <taxon>Alphaproteobacteria</taxon>
        <taxon>Sphingomonadales</taxon>
        <taxon>Sphingomonadaceae</taxon>
        <taxon>Allosphingosinicella</taxon>
    </lineage>
</organism>
<feature type="signal peptide" evidence="1">
    <location>
        <begin position="1"/>
        <end position="20"/>
    </location>
</feature>
<feature type="chain" id="PRO_5032476449" description="Copper chaperone PCu(A)C" evidence="1">
    <location>
        <begin position="21"/>
        <end position="141"/>
    </location>
</feature>
<evidence type="ECO:0000313" key="3">
    <source>
        <dbReference type="Proteomes" id="UP000594873"/>
    </source>
</evidence>
<dbReference type="RefSeq" id="WP_200971954.1">
    <property type="nucleotide sequence ID" value="NZ_CP065592.1"/>
</dbReference>
<keyword evidence="3" id="KW-1185">Reference proteome</keyword>
<evidence type="ECO:0008006" key="4">
    <source>
        <dbReference type="Google" id="ProtNLM"/>
    </source>
</evidence>
<protein>
    <recommendedName>
        <fullName evidence="4">Copper chaperone PCu(A)C</fullName>
    </recommendedName>
</protein>